<sequence length="102" mass="11444">MNDYLLPLFIINLILTLVDAAIGYHVAPALMRRFTPDSETAELSVRSMRTMLGGVVALYMFFNCYGYFRQNGVMLAVVTAFVVLDMVAQLVVRLKMGKGMEE</sequence>
<feature type="transmembrane region" description="Helical" evidence="1">
    <location>
        <begin position="6"/>
        <end position="27"/>
    </location>
</feature>
<evidence type="ECO:0000256" key="1">
    <source>
        <dbReference type="SAM" id="Phobius"/>
    </source>
</evidence>
<organism evidence="2 3">
    <name type="scientific">Geobacter benzoatilyticus</name>
    <dbReference type="NCBI Taxonomy" id="2815309"/>
    <lineage>
        <taxon>Bacteria</taxon>
        <taxon>Pseudomonadati</taxon>
        <taxon>Thermodesulfobacteriota</taxon>
        <taxon>Desulfuromonadia</taxon>
        <taxon>Geobacterales</taxon>
        <taxon>Geobacteraceae</taxon>
        <taxon>Geobacter</taxon>
    </lineage>
</organism>
<dbReference type="Proteomes" id="UP000663651">
    <property type="component" value="Chromosome"/>
</dbReference>
<keyword evidence="1" id="KW-0472">Membrane</keyword>
<evidence type="ECO:0000313" key="2">
    <source>
        <dbReference type="EMBL" id="QSV47096.1"/>
    </source>
</evidence>
<keyword evidence="3" id="KW-1185">Reference proteome</keyword>
<dbReference type="InterPro" id="IPR002528">
    <property type="entry name" value="MATE_fam"/>
</dbReference>
<proteinExistence type="predicted"/>
<evidence type="ECO:0000313" key="3">
    <source>
        <dbReference type="Proteomes" id="UP000663651"/>
    </source>
</evidence>
<protein>
    <submittedName>
        <fullName evidence="2">Uncharacterized protein</fullName>
    </submittedName>
</protein>
<feature type="transmembrane region" description="Helical" evidence="1">
    <location>
        <begin position="74"/>
        <end position="92"/>
    </location>
</feature>
<accession>A0ABX7Q6L6</accession>
<gene>
    <name evidence="2" type="ORF">JZM60_07505</name>
</gene>
<reference evidence="2 3" key="1">
    <citation type="submission" date="2021-03" db="EMBL/GenBank/DDBJ databases">
        <title>Geobacter metallireducens gen. nov. sp. nov., a microorganism capable of coupling the complete oxidation of organic compounds to the reduction of iron and other metals.</title>
        <authorList>
            <person name="Li Y."/>
        </authorList>
    </citation>
    <scope>NUCLEOTIDE SEQUENCE [LARGE SCALE GENOMIC DNA]</scope>
    <source>
        <strain evidence="2 3">Jerry-YX</strain>
    </source>
</reference>
<keyword evidence="1" id="KW-1133">Transmembrane helix</keyword>
<feature type="transmembrane region" description="Helical" evidence="1">
    <location>
        <begin position="48"/>
        <end position="68"/>
    </location>
</feature>
<name>A0ABX7Q6L6_9BACT</name>
<keyword evidence="1" id="KW-0812">Transmembrane</keyword>
<dbReference type="EMBL" id="CP071382">
    <property type="protein sequence ID" value="QSV47096.1"/>
    <property type="molecule type" value="Genomic_DNA"/>
</dbReference>
<dbReference type="RefSeq" id="WP_207165022.1">
    <property type="nucleotide sequence ID" value="NZ_CP071382.1"/>
</dbReference>
<dbReference type="Pfam" id="PF01554">
    <property type="entry name" value="MatE"/>
    <property type="match status" value="1"/>
</dbReference>